<evidence type="ECO:0000313" key="3">
    <source>
        <dbReference type="Proteomes" id="UP001056539"/>
    </source>
</evidence>
<dbReference type="AlphaFoldDB" id="A0AAX3BAB1"/>
<name>A0AAX3BAB1_9SPIR</name>
<gene>
    <name evidence="2" type="ORF">KDW03_06655</name>
</gene>
<feature type="transmembrane region" description="Helical" evidence="1">
    <location>
        <begin position="128"/>
        <end position="148"/>
    </location>
</feature>
<dbReference type="EMBL" id="CP073355">
    <property type="protein sequence ID" value="URA09186.1"/>
    <property type="molecule type" value="Genomic_DNA"/>
</dbReference>
<feature type="transmembrane region" description="Helical" evidence="1">
    <location>
        <begin position="32"/>
        <end position="53"/>
    </location>
</feature>
<protein>
    <recommendedName>
        <fullName evidence="4">Yip1 domain-containing protein</fullName>
    </recommendedName>
</protein>
<evidence type="ECO:0000313" key="2">
    <source>
        <dbReference type="EMBL" id="URA09186.1"/>
    </source>
</evidence>
<feature type="transmembrane region" description="Helical" evidence="1">
    <location>
        <begin position="100"/>
        <end position="122"/>
    </location>
</feature>
<organism evidence="2 3">
    <name type="scientific">Thermospira aquatica</name>
    <dbReference type="NCBI Taxonomy" id="2828656"/>
    <lineage>
        <taxon>Bacteria</taxon>
        <taxon>Pseudomonadati</taxon>
        <taxon>Spirochaetota</taxon>
        <taxon>Spirochaetia</taxon>
        <taxon>Brevinematales</taxon>
        <taxon>Thermospiraceae</taxon>
        <taxon>Thermospira</taxon>
    </lineage>
</organism>
<accession>A0AAX3BAB1</accession>
<keyword evidence="3" id="KW-1185">Reference proteome</keyword>
<keyword evidence="1" id="KW-0812">Transmembrane</keyword>
<keyword evidence="1" id="KW-0472">Membrane</keyword>
<proteinExistence type="predicted"/>
<feature type="transmembrane region" description="Helical" evidence="1">
    <location>
        <begin position="160"/>
        <end position="179"/>
    </location>
</feature>
<keyword evidence="1" id="KW-1133">Transmembrane helix</keyword>
<dbReference type="RefSeq" id="WP_271434310.1">
    <property type="nucleotide sequence ID" value="NZ_CP073355.1"/>
</dbReference>
<dbReference type="KEGG" id="taqu:KDW03_06655"/>
<feature type="transmembrane region" description="Helical" evidence="1">
    <location>
        <begin position="65"/>
        <end position="88"/>
    </location>
</feature>
<reference evidence="2" key="1">
    <citation type="submission" date="2021-04" db="EMBL/GenBank/DDBJ databases">
        <authorList>
            <person name="Postec A."/>
        </authorList>
    </citation>
    <scope>NUCLEOTIDE SEQUENCE</scope>
    <source>
        <strain evidence="2">F1F22</strain>
    </source>
</reference>
<reference evidence="2" key="2">
    <citation type="submission" date="2022-06" db="EMBL/GenBank/DDBJ databases">
        <title>Thermospira aquatica gen. nov., sp. nov.</title>
        <authorList>
            <person name="Ben Ali Gam Z."/>
            <person name="Labat M."/>
        </authorList>
    </citation>
    <scope>NUCLEOTIDE SEQUENCE</scope>
    <source>
        <strain evidence="2">F1F22</strain>
    </source>
</reference>
<evidence type="ECO:0000256" key="1">
    <source>
        <dbReference type="SAM" id="Phobius"/>
    </source>
</evidence>
<evidence type="ECO:0008006" key="4">
    <source>
        <dbReference type="Google" id="ProtNLM"/>
    </source>
</evidence>
<sequence length="191" mass="21706">MRDILFRIGIWWWRPSVGAKEAIMYHPRWSEIVWLIVMNMVAMGIMTLLAIGGSFRSLVETLGGIVLFSLSFVVWWVVVFAVMMMLLVAGFRRVVVPERLLFLLGVSHLSWVFLLPVALVGVWIGTGFVTFVSFVAGLLSFLWLVEVFRKEYALSFAKTLVIVVFPAFIIFLQGIFWALRTLVTLVLMGSL</sequence>
<dbReference type="Proteomes" id="UP001056539">
    <property type="component" value="Chromosome"/>
</dbReference>